<proteinExistence type="predicted"/>
<accession>A0A1X6MXR3</accession>
<dbReference type="STRING" id="670580.A0A1X6MXR3"/>
<dbReference type="AlphaFoldDB" id="A0A1X6MXR3"/>
<name>A0A1X6MXR3_9APHY</name>
<dbReference type="Proteomes" id="UP000194127">
    <property type="component" value="Unassembled WGS sequence"/>
</dbReference>
<keyword evidence="2" id="KW-1185">Reference proteome</keyword>
<dbReference type="RefSeq" id="XP_024337836.1">
    <property type="nucleotide sequence ID" value="XM_024479256.1"/>
</dbReference>
<evidence type="ECO:0000313" key="2">
    <source>
        <dbReference type="Proteomes" id="UP000194127"/>
    </source>
</evidence>
<dbReference type="OrthoDB" id="3261081at2759"/>
<sequence>MPLKMADVANLFVRLRRAQARAAAQHIDSTSGDWPLTHAALADDVAMSPRKVPLVQEDTFVCKDGVDVAKLLRLARAALYEEAQVIGANVLVDEQICLHRNDPRMFTVHIRYSASASRSQKRDPQQPIALDCARSIPGLMTILDRLEQ</sequence>
<protein>
    <submittedName>
        <fullName evidence="1">Uncharacterized protein</fullName>
    </submittedName>
</protein>
<gene>
    <name evidence="1" type="ORF">POSPLADRAFT_1047324</name>
</gene>
<evidence type="ECO:0000313" key="1">
    <source>
        <dbReference type="EMBL" id="OSX61042.1"/>
    </source>
</evidence>
<organism evidence="1 2">
    <name type="scientific">Postia placenta MAD-698-R-SB12</name>
    <dbReference type="NCBI Taxonomy" id="670580"/>
    <lineage>
        <taxon>Eukaryota</taxon>
        <taxon>Fungi</taxon>
        <taxon>Dikarya</taxon>
        <taxon>Basidiomycota</taxon>
        <taxon>Agaricomycotina</taxon>
        <taxon>Agaricomycetes</taxon>
        <taxon>Polyporales</taxon>
        <taxon>Adustoporiaceae</taxon>
        <taxon>Rhodonia</taxon>
    </lineage>
</organism>
<reference evidence="1 2" key="1">
    <citation type="submission" date="2017-04" db="EMBL/GenBank/DDBJ databases">
        <title>Genome Sequence of the Model Brown-Rot Fungus Postia placenta SB12.</title>
        <authorList>
            <consortium name="DOE Joint Genome Institute"/>
            <person name="Gaskell J."/>
            <person name="Kersten P."/>
            <person name="Larrondo L.F."/>
            <person name="Canessa P."/>
            <person name="Martinez D."/>
            <person name="Hibbett D."/>
            <person name="Schmoll M."/>
            <person name="Kubicek C.P."/>
            <person name="Martinez A.T."/>
            <person name="Yadav J."/>
            <person name="Master E."/>
            <person name="Magnuson J.K."/>
            <person name="James T."/>
            <person name="Yaver D."/>
            <person name="Berka R."/>
            <person name="Labutti K."/>
            <person name="Lipzen A."/>
            <person name="Aerts A."/>
            <person name="Barry K."/>
            <person name="Henrissat B."/>
            <person name="Blanchette R."/>
            <person name="Grigoriev I."/>
            <person name="Cullen D."/>
        </authorList>
    </citation>
    <scope>NUCLEOTIDE SEQUENCE [LARGE SCALE GENOMIC DNA]</scope>
    <source>
        <strain evidence="1 2">MAD-698-R-SB12</strain>
    </source>
</reference>
<dbReference type="EMBL" id="KZ110599">
    <property type="protein sequence ID" value="OSX61042.1"/>
    <property type="molecule type" value="Genomic_DNA"/>
</dbReference>
<dbReference type="GeneID" id="36324206"/>